<keyword evidence="3" id="KW-1185">Reference proteome</keyword>
<feature type="transmembrane region" description="Helical" evidence="1">
    <location>
        <begin position="78"/>
        <end position="98"/>
    </location>
</feature>
<reference evidence="2" key="1">
    <citation type="submission" date="2022-01" db="EMBL/GenBank/DDBJ databases">
        <title>Colwellia maritima, isolated from seawater.</title>
        <authorList>
            <person name="Kristyanto S."/>
            <person name="Jung J."/>
            <person name="Jeon C.O."/>
        </authorList>
    </citation>
    <scope>NUCLEOTIDE SEQUENCE</scope>
    <source>
        <strain evidence="2">MSW7</strain>
    </source>
</reference>
<keyword evidence="1" id="KW-1133">Transmembrane helix</keyword>
<dbReference type="Proteomes" id="UP001139646">
    <property type="component" value="Unassembled WGS sequence"/>
</dbReference>
<protein>
    <submittedName>
        <fullName evidence="2">Uncharacterized protein</fullName>
    </submittedName>
</protein>
<feature type="transmembrane region" description="Helical" evidence="1">
    <location>
        <begin position="55"/>
        <end position="72"/>
    </location>
</feature>
<evidence type="ECO:0000313" key="2">
    <source>
        <dbReference type="EMBL" id="MCI2285345.1"/>
    </source>
</evidence>
<dbReference type="EMBL" id="JAKKSL010000005">
    <property type="protein sequence ID" value="MCI2285345.1"/>
    <property type="molecule type" value="Genomic_DNA"/>
</dbReference>
<comment type="caution">
    <text evidence="2">The sequence shown here is derived from an EMBL/GenBank/DDBJ whole genome shotgun (WGS) entry which is preliminary data.</text>
</comment>
<organism evidence="2 3">
    <name type="scientific">Colwellia maritima</name>
    <dbReference type="NCBI Taxonomy" id="2912588"/>
    <lineage>
        <taxon>Bacteria</taxon>
        <taxon>Pseudomonadati</taxon>
        <taxon>Pseudomonadota</taxon>
        <taxon>Gammaproteobacteria</taxon>
        <taxon>Alteromonadales</taxon>
        <taxon>Colwelliaceae</taxon>
        <taxon>Colwellia</taxon>
    </lineage>
</organism>
<accession>A0ABS9X5H8</accession>
<name>A0ABS9X5H8_9GAMM</name>
<evidence type="ECO:0000313" key="3">
    <source>
        <dbReference type="Proteomes" id="UP001139646"/>
    </source>
</evidence>
<keyword evidence="1" id="KW-0812">Transmembrane</keyword>
<evidence type="ECO:0000256" key="1">
    <source>
        <dbReference type="SAM" id="Phobius"/>
    </source>
</evidence>
<gene>
    <name evidence="2" type="ORF">L3081_20615</name>
</gene>
<sequence>MPVFVTEQSTTEVEELAQQPLTRHEERALNDRLHMDVSQEEDEIKLHTPKSKDSLPFAGIGALFFIVGVLIYTIGDSFFGLVFASVSCIFLGLGIWGYGRNCKIKVSPNNLELEFYFFSWSLSQLILTHKDVKSLEPFSSSTTHTNGKQKPKNLV</sequence>
<proteinExistence type="predicted"/>
<keyword evidence="1" id="KW-0472">Membrane</keyword>
<dbReference type="RefSeq" id="WP_242288230.1">
    <property type="nucleotide sequence ID" value="NZ_JAKKSL010000005.1"/>
</dbReference>